<organism evidence="4 5">
    <name type="scientific">Taibaiella lutea</name>
    <dbReference type="NCBI Taxonomy" id="2608001"/>
    <lineage>
        <taxon>Bacteria</taxon>
        <taxon>Pseudomonadati</taxon>
        <taxon>Bacteroidota</taxon>
        <taxon>Chitinophagia</taxon>
        <taxon>Chitinophagales</taxon>
        <taxon>Chitinophagaceae</taxon>
        <taxon>Taibaiella</taxon>
    </lineage>
</organism>
<dbReference type="AlphaFoldDB" id="A0A5M6CME1"/>
<sequence length="329" mass="37234">MKHITLLYPEGQCNLSTVACIIGTVEIFARAGDYWKQQGNKHKYKVVVASTAPKETYIGNLVSLKPDVYISEIARTDLIIIPSAMPGNPTTDSQAMIDWISRQHKAGAEIASMCSGAFILAATGIMDGRSCSTHWSYADKFKETYPDVHLHSDKLITDERGVYTNGGAYSFLNLVIYLVEKYYDRQTAIFCSKIFQIELDRNSQSAFAIFSGQKQHGDDMVQKAQDYIEQNIDEKFSIESLSSRFAVGRRNFDRRFIRATGNTPVEYAQRVKMESAKKALESTRKTVNEVMYEVGYSDVKAFREVFRKVTGLSPLEYKNKYNKEARAGY</sequence>
<dbReference type="SMART" id="SM00342">
    <property type="entry name" value="HTH_ARAC"/>
    <property type="match status" value="1"/>
</dbReference>
<dbReference type="Proteomes" id="UP000323632">
    <property type="component" value="Unassembled WGS sequence"/>
</dbReference>
<evidence type="ECO:0000313" key="4">
    <source>
        <dbReference type="EMBL" id="KAA5536176.1"/>
    </source>
</evidence>
<dbReference type="InterPro" id="IPR009057">
    <property type="entry name" value="Homeodomain-like_sf"/>
</dbReference>
<evidence type="ECO:0000313" key="5">
    <source>
        <dbReference type="Proteomes" id="UP000323632"/>
    </source>
</evidence>
<dbReference type="SUPFAM" id="SSF52317">
    <property type="entry name" value="Class I glutamine amidotransferase-like"/>
    <property type="match status" value="1"/>
</dbReference>
<dbReference type="SUPFAM" id="SSF46689">
    <property type="entry name" value="Homeodomain-like"/>
    <property type="match status" value="2"/>
</dbReference>
<evidence type="ECO:0000256" key="1">
    <source>
        <dbReference type="ARBA" id="ARBA00023015"/>
    </source>
</evidence>
<gene>
    <name evidence="4" type="ORF">F0919_00460</name>
</gene>
<evidence type="ECO:0000259" key="3">
    <source>
        <dbReference type="PROSITE" id="PS01124"/>
    </source>
</evidence>
<dbReference type="PANTHER" id="PTHR43130">
    <property type="entry name" value="ARAC-FAMILY TRANSCRIPTIONAL REGULATOR"/>
    <property type="match status" value="1"/>
</dbReference>
<name>A0A5M6CME1_9BACT</name>
<dbReference type="Gene3D" id="1.10.10.60">
    <property type="entry name" value="Homeodomain-like"/>
    <property type="match status" value="2"/>
</dbReference>
<keyword evidence="2" id="KW-0804">Transcription</keyword>
<dbReference type="InterPro" id="IPR002818">
    <property type="entry name" value="DJ-1/PfpI"/>
</dbReference>
<keyword evidence="1" id="KW-0805">Transcription regulation</keyword>
<dbReference type="InterPro" id="IPR029062">
    <property type="entry name" value="Class_I_gatase-like"/>
</dbReference>
<accession>A0A5M6CME1</accession>
<proteinExistence type="predicted"/>
<evidence type="ECO:0000256" key="2">
    <source>
        <dbReference type="ARBA" id="ARBA00023163"/>
    </source>
</evidence>
<keyword evidence="5" id="KW-1185">Reference proteome</keyword>
<dbReference type="InterPro" id="IPR052158">
    <property type="entry name" value="INH-QAR"/>
</dbReference>
<dbReference type="Pfam" id="PF01965">
    <property type="entry name" value="DJ-1_PfpI"/>
    <property type="match status" value="1"/>
</dbReference>
<dbReference type="RefSeq" id="WP_150030749.1">
    <property type="nucleotide sequence ID" value="NZ_VWSH01000001.1"/>
</dbReference>
<dbReference type="PANTHER" id="PTHR43130:SF3">
    <property type="entry name" value="HTH-TYPE TRANSCRIPTIONAL REGULATOR RV1931C"/>
    <property type="match status" value="1"/>
</dbReference>
<dbReference type="CDD" id="cd03138">
    <property type="entry name" value="GATase1_AraC_2"/>
    <property type="match status" value="1"/>
</dbReference>
<reference evidence="4 5" key="1">
    <citation type="submission" date="2019-09" db="EMBL/GenBank/DDBJ databases">
        <title>Genome sequence and assembly of Taibaiella sp.</title>
        <authorList>
            <person name="Chhetri G."/>
        </authorList>
    </citation>
    <scope>NUCLEOTIDE SEQUENCE [LARGE SCALE GENOMIC DNA]</scope>
    <source>
        <strain evidence="4 5">KVB11</strain>
    </source>
</reference>
<dbReference type="Gene3D" id="3.40.50.880">
    <property type="match status" value="1"/>
</dbReference>
<dbReference type="PROSITE" id="PS01124">
    <property type="entry name" value="HTH_ARAC_FAMILY_2"/>
    <property type="match status" value="1"/>
</dbReference>
<dbReference type="Pfam" id="PF12833">
    <property type="entry name" value="HTH_18"/>
    <property type="match status" value="1"/>
</dbReference>
<comment type="caution">
    <text evidence="4">The sequence shown here is derived from an EMBL/GenBank/DDBJ whole genome shotgun (WGS) entry which is preliminary data.</text>
</comment>
<dbReference type="GO" id="GO:0043565">
    <property type="term" value="F:sequence-specific DNA binding"/>
    <property type="evidence" value="ECO:0007669"/>
    <property type="project" value="InterPro"/>
</dbReference>
<dbReference type="InterPro" id="IPR018060">
    <property type="entry name" value="HTH_AraC"/>
</dbReference>
<feature type="domain" description="HTH araC/xylS-type" evidence="3">
    <location>
        <begin position="222"/>
        <end position="320"/>
    </location>
</feature>
<dbReference type="GO" id="GO:0003700">
    <property type="term" value="F:DNA-binding transcription factor activity"/>
    <property type="evidence" value="ECO:0007669"/>
    <property type="project" value="InterPro"/>
</dbReference>
<protein>
    <submittedName>
        <fullName evidence="4">Helix-turn-helix domain-containing protein</fullName>
    </submittedName>
</protein>
<dbReference type="EMBL" id="VWSH01000001">
    <property type="protein sequence ID" value="KAA5536176.1"/>
    <property type="molecule type" value="Genomic_DNA"/>
</dbReference>